<proteinExistence type="predicted"/>
<comment type="caution">
    <text evidence="1">The sequence shown here is derived from an EMBL/GenBank/DDBJ whole genome shotgun (WGS) entry which is preliminary data.</text>
</comment>
<dbReference type="PANTHER" id="PTHR31900:SF34">
    <property type="entry name" value="EMB|CAB62440.1-RELATED"/>
    <property type="match status" value="1"/>
</dbReference>
<dbReference type="InterPro" id="IPR050232">
    <property type="entry name" value="FBL13/AtMIF1-like"/>
</dbReference>
<dbReference type="Proteomes" id="UP001154282">
    <property type="component" value="Unassembled WGS sequence"/>
</dbReference>
<protein>
    <submittedName>
        <fullName evidence="1">Uncharacterized protein</fullName>
    </submittedName>
</protein>
<reference evidence="1" key="1">
    <citation type="submission" date="2022-08" db="EMBL/GenBank/DDBJ databases">
        <authorList>
            <person name="Gutierrez-Valencia J."/>
        </authorList>
    </citation>
    <scope>NUCLEOTIDE SEQUENCE</scope>
</reference>
<organism evidence="1 2">
    <name type="scientific">Linum tenue</name>
    <dbReference type="NCBI Taxonomy" id="586396"/>
    <lineage>
        <taxon>Eukaryota</taxon>
        <taxon>Viridiplantae</taxon>
        <taxon>Streptophyta</taxon>
        <taxon>Embryophyta</taxon>
        <taxon>Tracheophyta</taxon>
        <taxon>Spermatophyta</taxon>
        <taxon>Magnoliopsida</taxon>
        <taxon>eudicotyledons</taxon>
        <taxon>Gunneridae</taxon>
        <taxon>Pentapetalae</taxon>
        <taxon>rosids</taxon>
        <taxon>fabids</taxon>
        <taxon>Malpighiales</taxon>
        <taxon>Linaceae</taxon>
        <taxon>Linum</taxon>
    </lineage>
</organism>
<gene>
    <name evidence="1" type="ORF">LITE_LOCUS15911</name>
</gene>
<name>A0AAV0JUB7_9ROSI</name>
<evidence type="ECO:0000313" key="1">
    <source>
        <dbReference type="EMBL" id="CAI0413371.1"/>
    </source>
</evidence>
<keyword evidence="2" id="KW-1185">Reference proteome</keyword>
<dbReference type="AlphaFoldDB" id="A0AAV0JUB7"/>
<sequence>MSGRKFSSFNLKTLELSWIALDYGFLRCSGLPMLTTLKMTSCLLVLDRHQKEGLVDLFSNFPCLANLVVSNCFLPDRKTVGRMRISGPQLLSLELDKTEQFQIEIFAPKLQFFSVCQDVNNAQGFIELSLPTLDRADIALTQKQNIHLNKKSPYEHHYLKSLFPGLHNAKSLKLDSSIVQFLKKDLYPQLTPSMGFETVFAPLNDGHFINPIFQPQGYTILKSCTSTVQESYLDQEPSPFKRLETLIVSSYGLPFVESLFHDLYSGKPSKMSRYTVKALPLENGWEFEDPRANYLTTRTRMYVYWMGNQ</sequence>
<evidence type="ECO:0000313" key="2">
    <source>
        <dbReference type="Proteomes" id="UP001154282"/>
    </source>
</evidence>
<accession>A0AAV0JUB7</accession>
<dbReference type="PANTHER" id="PTHR31900">
    <property type="entry name" value="F-BOX/RNI SUPERFAMILY PROTEIN-RELATED"/>
    <property type="match status" value="1"/>
</dbReference>
<dbReference type="EMBL" id="CAMGYJ010000005">
    <property type="protein sequence ID" value="CAI0413371.1"/>
    <property type="molecule type" value="Genomic_DNA"/>
</dbReference>